<evidence type="ECO:0000256" key="9">
    <source>
        <dbReference type="ARBA" id="ARBA00022970"/>
    </source>
</evidence>
<feature type="domain" description="ABC transporter" evidence="13">
    <location>
        <begin position="386"/>
        <end position="627"/>
    </location>
</feature>
<dbReference type="PANTHER" id="PTHR43820:SF4">
    <property type="entry name" value="HIGH-AFFINITY BRANCHED-CHAIN AMINO ACID TRANSPORT ATP-BINDING PROTEIN LIVF"/>
    <property type="match status" value="1"/>
</dbReference>
<comment type="subcellular location">
    <subcellularLocation>
        <location evidence="1">Cell membrane</location>
        <topology evidence="1">Multi-pass membrane protein</topology>
    </subcellularLocation>
</comment>
<comment type="caution">
    <text evidence="14">The sequence shown here is derived from an EMBL/GenBank/DDBJ whole genome shotgun (WGS) entry which is preliminary data.</text>
</comment>
<evidence type="ECO:0000256" key="11">
    <source>
        <dbReference type="ARBA" id="ARBA00023136"/>
    </source>
</evidence>
<feature type="transmembrane region" description="Helical" evidence="12">
    <location>
        <begin position="321"/>
        <end position="344"/>
    </location>
</feature>
<feature type="transmembrane region" description="Helical" evidence="12">
    <location>
        <begin position="39"/>
        <end position="62"/>
    </location>
</feature>
<organism evidence="14 15">
    <name type="scientific">Cupriavidus pampae</name>
    <dbReference type="NCBI Taxonomy" id="659251"/>
    <lineage>
        <taxon>Bacteria</taxon>
        <taxon>Pseudomonadati</taxon>
        <taxon>Pseudomonadota</taxon>
        <taxon>Betaproteobacteria</taxon>
        <taxon>Burkholderiales</taxon>
        <taxon>Burkholderiaceae</taxon>
        <taxon>Cupriavidus</taxon>
    </lineage>
</organism>
<dbReference type="Pfam" id="PF12399">
    <property type="entry name" value="BCA_ABC_TP_C"/>
    <property type="match status" value="1"/>
</dbReference>
<evidence type="ECO:0000256" key="4">
    <source>
        <dbReference type="ARBA" id="ARBA00022475"/>
    </source>
</evidence>
<evidence type="ECO:0000259" key="13">
    <source>
        <dbReference type="PROSITE" id="PS50893"/>
    </source>
</evidence>
<comment type="similarity">
    <text evidence="2">Belongs to the ABC transporter superfamily.</text>
</comment>
<dbReference type="InterPro" id="IPR017871">
    <property type="entry name" value="ABC_transporter-like_CS"/>
</dbReference>
<keyword evidence="4" id="KW-1003">Cell membrane</keyword>
<dbReference type="InterPro" id="IPR032823">
    <property type="entry name" value="BCA_ABC_TP_C"/>
</dbReference>
<feature type="transmembrane region" description="Helical" evidence="12">
    <location>
        <begin position="68"/>
        <end position="89"/>
    </location>
</feature>
<dbReference type="InterPro" id="IPR043428">
    <property type="entry name" value="LivM-like"/>
</dbReference>
<dbReference type="Pfam" id="PF00005">
    <property type="entry name" value="ABC_tran"/>
    <property type="match status" value="2"/>
</dbReference>
<dbReference type="InterPro" id="IPR003439">
    <property type="entry name" value="ABC_transporter-like_ATP-bd"/>
</dbReference>
<evidence type="ECO:0000256" key="12">
    <source>
        <dbReference type="SAM" id="Phobius"/>
    </source>
</evidence>
<evidence type="ECO:0000256" key="10">
    <source>
        <dbReference type="ARBA" id="ARBA00022989"/>
    </source>
</evidence>
<evidence type="ECO:0000256" key="2">
    <source>
        <dbReference type="ARBA" id="ARBA00005417"/>
    </source>
</evidence>
<evidence type="ECO:0000313" key="14">
    <source>
        <dbReference type="EMBL" id="CAG9167767.1"/>
    </source>
</evidence>
<keyword evidence="7" id="KW-0547">Nucleotide-binding</keyword>
<dbReference type="Proteomes" id="UP000706525">
    <property type="component" value="Unassembled WGS sequence"/>
</dbReference>
<feature type="transmembrane region" description="Helical" evidence="12">
    <location>
        <begin position="126"/>
        <end position="145"/>
    </location>
</feature>
<protein>
    <submittedName>
        <fullName evidence="14">Vitamin B12 import ATP-binding protein BtuD</fullName>
    </submittedName>
</protein>
<evidence type="ECO:0000256" key="1">
    <source>
        <dbReference type="ARBA" id="ARBA00004651"/>
    </source>
</evidence>
<dbReference type="InterPro" id="IPR001851">
    <property type="entry name" value="ABC_transp_permease"/>
</dbReference>
<feature type="domain" description="ABC transporter" evidence="13">
    <location>
        <begin position="651"/>
        <end position="886"/>
    </location>
</feature>
<dbReference type="Gene3D" id="3.40.50.300">
    <property type="entry name" value="P-loop containing nucleotide triphosphate hydrolases"/>
    <property type="match status" value="2"/>
</dbReference>
<feature type="transmembrane region" description="Helical" evidence="12">
    <location>
        <begin position="101"/>
        <end position="120"/>
    </location>
</feature>
<dbReference type="GO" id="GO:0005524">
    <property type="term" value="F:ATP binding"/>
    <property type="evidence" value="ECO:0007669"/>
    <property type="project" value="UniProtKB-KW"/>
</dbReference>
<keyword evidence="8 14" id="KW-0067">ATP-binding</keyword>
<keyword evidence="5" id="KW-0997">Cell inner membrane</keyword>
<keyword evidence="10 12" id="KW-1133">Transmembrane helix</keyword>
<dbReference type="InterPro" id="IPR052156">
    <property type="entry name" value="BCAA_Transport_ATP-bd_LivF"/>
</dbReference>
<accession>A0ABM8WK73</accession>
<dbReference type="Pfam" id="PF02653">
    <property type="entry name" value="BPD_transp_2"/>
    <property type="match status" value="1"/>
</dbReference>
<dbReference type="PROSITE" id="PS00211">
    <property type="entry name" value="ABC_TRANSPORTER_1"/>
    <property type="match status" value="1"/>
</dbReference>
<evidence type="ECO:0000313" key="15">
    <source>
        <dbReference type="Proteomes" id="UP000706525"/>
    </source>
</evidence>
<feature type="transmembrane region" description="Helical" evidence="12">
    <location>
        <begin position="152"/>
        <end position="173"/>
    </location>
</feature>
<feature type="transmembrane region" description="Helical" evidence="12">
    <location>
        <begin position="197"/>
        <end position="216"/>
    </location>
</feature>
<gene>
    <name evidence="14" type="primary">btuD_5</name>
    <name evidence="14" type="ORF">LMG32289_01489</name>
</gene>
<evidence type="ECO:0000256" key="8">
    <source>
        <dbReference type="ARBA" id="ARBA00022840"/>
    </source>
</evidence>
<dbReference type="SMART" id="SM00382">
    <property type="entry name" value="AAA"/>
    <property type="match status" value="2"/>
</dbReference>
<proteinExistence type="inferred from homology"/>
<dbReference type="SUPFAM" id="SSF52540">
    <property type="entry name" value="P-loop containing nucleoside triphosphate hydrolases"/>
    <property type="match status" value="2"/>
</dbReference>
<sequence>MNAPVSNSPVPDVMTGTTSTASLPGHATQALATVPRAPLLGLGSAWQIGAVGVSLLAAAALALTLNGYFVFVIAGVAMLALCGVGLNLLLGLTGQVSFGHVGFYAIGAYTVAILTGQFGWSFWAAWPVATLLAAVLGALLALPALRVKGPGLAMVTIAFGFIVEHGAVEWRAITGGQNGLMGIAQPSLPGVDGGERAIALIAIVALGIAVAAYARISRGSWGAAMRAVRDSETAAASIGIDPLVVKTVGFACSAALAGLAGGLFAPLQGMITPGMFSFLQSILFVLVVMIGGAGTVAGPLVGAVVVGLLPEMLSSLENLRLLCFGLLLLVVLWVAPSGIVGVVVDLFQRLRGNAAARAEGSVADNDGSHGALASLPSRAPETRRGLSALGLSMVFGGVRAVDNLSFDLPAASVTSLIGPNGAGKSTVLNMLSGYYRPREGGRRLGVAPLDSRGACHSARQGIARTYQTTQLFAGMSALDNVALALAGGRLGTLFGIARFTAPTVREQARALLRACGYAGDPDTSAADLAHVDRRLVEIARALATQPSVLLLDEPAAGLSREDKATLGALLRRIADSGVAVGLVEHDMSLVMDVSDGIVVIDAGQRLAMGTPVEIRNDPAVRRAYLGDAAAAPVRARTRTSATAPDLLPPEVIGVNALRAGYGAAPVLHDVDLQVREGEMVALLGANGAGKSTLMRALAGLHRPVSGGITFDGTDLARLDAARIAEMGVVLVPEGRQVFPELSVLDNLRLGAFPSGPISRVEMMQRVEAMFARWPRLRERQHQRAGLLSGGEQQMLAVARGLMSRPTVMLLDEPSLGLAPKVIAELFASLDMLRESSMTILLVDQMAALALSLADRAYVLEEGRVVASGSAEALARDPALVQAYLGGHDA</sequence>
<dbReference type="CDD" id="cd03224">
    <property type="entry name" value="ABC_TM1139_LivF_branched"/>
    <property type="match status" value="1"/>
</dbReference>
<keyword evidence="9" id="KW-0029">Amino-acid transport</keyword>
<dbReference type="InterPro" id="IPR003593">
    <property type="entry name" value="AAA+_ATPase"/>
</dbReference>
<dbReference type="CDD" id="cd03219">
    <property type="entry name" value="ABC_Mj1267_LivG_branched"/>
    <property type="match status" value="1"/>
</dbReference>
<dbReference type="PANTHER" id="PTHR43820">
    <property type="entry name" value="HIGH-AFFINITY BRANCHED-CHAIN AMINO ACID TRANSPORT ATP-BINDING PROTEIN LIVF"/>
    <property type="match status" value="1"/>
</dbReference>
<evidence type="ECO:0000256" key="3">
    <source>
        <dbReference type="ARBA" id="ARBA00022448"/>
    </source>
</evidence>
<dbReference type="CDD" id="cd06581">
    <property type="entry name" value="TM_PBP1_LivM_like"/>
    <property type="match status" value="1"/>
</dbReference>
<keyword evidence="15" id="KW-1185">Reference proteome</keyword>
<keyword evidence="3" id="KW-0813">Transport</keyword>
<reference evidence="14 15" key="1">
    <citation type="submission" date="2021-08" db="EMBL/GenBank/DDBJ databases">
        <authorList>
            <person name="Peeters C."/>
        </authorList>
    </citation>
    <scope>NUCLEOTIDE SEQUENCE [LARGE SCALE GENOMIC DNA]</scope>
    <source>
        <strain evidence="14 15">LMG 32289</strain>
    </source>
</reference>
<dbReference type="EMBL" id="CAJZAG010000002">
    <property type="protein sequence ID" value="CAG9167767.1"/>
    <property type="molecule type" value="Genomic_DNA"/>
</dbReference>
<dbReference type="InterPro" id="IPR027417">
    <property type="entry name" value="P-loop_NTPase"/>
</dbReference>
<evidence type="ECO:0000256" key="6">
    <source>
        <dbReference type="ARBA" id="ARBA00022692"/>
    </source>
</evidence>
<keyword evidence="6 12" id="KW-0812">Transmembrane</keyword>
<feature type="transmembrane region" description="Helical" evidence="12">
    <location>
        <begin position="248"/>
        <end position="271"/>
    </location>
</feature>
<evidence type="ECO:0000256" key="5">
    <source>
        <dbReference type="ARBA" id="ARBA00022519"/>
    </source>
</evidence>
<feature type="transmembrane region" description="Helical" evidence="12">
    <location>
        <begin position="283"/>
        <end position="309"/>
    </location>
</feature>
<evidence type="ECO:0000256" key="7">
    <source>
        <dbReference type="ARBA" id="ARBA00022741"/>
    </source>
</evidence>
<name>A0ABM8WK73_9BURK</name>
<keyword evidence="11 12" id="KW-0472">Membrane</keyword>
<dbReference type="PROSITE" id="PS50893">
    <property type="entry name" value="ABC_TRANSPORTER_2"/>
    <property type="match status" value="2"/>
</dbReference>